<dbReference type="RefSeq" id="XP_024571771.1">
    <property type="nucleotide sequence ID" value="XM_024723781.1"/>
</dbReference>
<protein>
    <submittedName>
        <fullName evidence="1">Uncharacterized protein</fullName>
    </submittedName>
</protein>
<dbReference type="Proteomes" id="UP000054928">
    <property type="component" value="Unassembled WGS sequence"/>
</dbReference>
<dbReference type="EMBL" id="CCYD01000041">
    <property type="protein sequence ID" value="CEG35402.1"/>
    <property type="molecule type" value="Genomic_DNA"/>
</dbReference>
<keyword evidence="2" id="KW-1185">Reference proteome</keyword>
<accession>A0A0P1A665</accession>
<proteinExistence type="predicted"/>
<sequence length="62" mass="7262">MFCTKLLAKARHTRKTHKDRTGYLQDLQRIEAKVFQVFQVAQYVAHSFQGLPILEDAFSSHR</sequence>
<evidence type="ECO:0000313" key="2">
    <source>
        <dbReference type="Proteomes" id="UP000054928"/>
    </source>
</evidence>
<evidence type="ECO:0000313" key="1">
    <source>
        <dbReference type="EMBL" id="CEG35402.1"/>
    </source>
</evidence>
<organism evidence="1 2">
    <name type="scientific">Plasmopara halstedii</name>
    <name type="common">Downy mildew of sunflower</name>
    <dbReference type="NCBI Taxonomy" id="4781"/>
    <lineage>
        <taxon>Eukaryota</taxon>
        <taxon>Sar</taxon>
        <taxon>Stramenopiles</taxon>
        <taxon>Oomycota</taxon>
        <taxon>Peronosporomycetes</taxon>
        <taxon>Peronosporales</taxon>
        <taxon>Peronosporaceae</taxon>
        <taxon>Plasmopara</taxon>
    </lineage>
</organism>
<name>A0A0P1A665_PLAHL</name>
<reference evidence="2" key="1">
    <citation type="submission" date="2014-09" db="EMBL/GenBank/DDBJ databases">
        <authorList>
            <person name="Sharma Rahul"/>
            <person name="Thines Marco"/>
        </authorList>
    </citation>
    <scope>NUCLEOTIDE SEQUENCE [LARGE SCALE GENOMIC DNA]</scope>
</reference>
<dbReference type="AlphaFoldDB" id="A0A0P1A665"/>
<dbReference type="GeneID" id="36404579"/>